<organism evidence="1 2">
    <name type="scientific">Mesorhizobium metallidurans STM 2683</name>
    <dbReference type="NCBI Taxonomy" id="1297569"/>
    <lineage>
        <taxon>Bacteria</taxon>
        <taxon>Pseudomonadati</taxon>
        <taxon>Pseudomonadota</taxon>
        <taxon>Alphaproteobacteria</taxon>
        <taxon>Hyphomicrobiales</taxon>
        <taxon>Phyllobacteriaceae</taxon>
        <taxon>Mesorhizobium</taxon>
    </lineage>
</organism>
<keyword evidence="2" id="KW-1185">Reference proteome</keyword>
<evidence type="ECO:0000313" key="1">
    <source>
        <dbReference type="EMBL" id="CCV04130.1"/>
    </source>
</evidence>
<reference evidence="1 2" key="1">
    <citation type="submission" date="2013-02" db="EMBL/GenBank/DDBJ databases">
        <authorList>
            <person name="Genoscope - CEA"/>
        </authorList>
    </citation>
    <scope>NUCLEOTIDE SEQUENCE [LARGE SCALE GENOMIC DNA]</scope>
    <source>
        <strain evidence="1 2">STM 2683</strain>
    </source>
</reference>
<evidence type="ECO:0000313" key="2">
    <source>
        <dbReference type="Proteomes" id="UP000012062"/>
    </source>
</evidence>
<protein>
    <submittedName>
        <fullName evidence="1">Uncharacterized protein</fullName>
    </submittedName>
</protein>
<name>M5EIP4_9HYPH</name>
<dbReference type="Proteomes" id="UP000012062">
    <property type="component" value="Unassembled WGS sequence"/>
</dbReference>
<accession>M5EIP4</accession>
<dbReference type="EMBL" id="CAUM01000025">
    <property type="protein sequence ID" value="CCV04130.1"/>
    <property type="molecule type" value="Genomic_DNA"/>
</dbReference>
<sequence>MIEKRPRKVSAQIRDGLLDARPDVALGCIDQPSAIPGQRDDPAPLIIVGPADFDQSRFGEKRHASRDARLRNPKSLRQFTNGQGTQPVERGQERILARLNRDIQAIENSLRIRLQLLAYTLQPAAQAQEAKRPYDVFHNNIHVEQ</sequence>
<comment type="caution">
    <text evidence="1">The sequence shown here is derived from an EMBL/GenBank/DDBJ whole genome shotgun (WGS) entry which is preliminary data.</text>
</comment>
<dbReference type="AlphaFoldDB" id="M5EIP4"/>
<gene>
    <name evidence="1" type="ORF">MESS2_1200012</name>
</gene>
<proteinExistence type="predicted"/>